<keyword evidence="4" id="KW-1185">Reference proteome</keyword>
<dbReference type="Pfam" id="PF09511">
    <property type="entry name" value="RNA_lig_T4_1"/>
    <property type="match status" value="1"/>
</dbReference>
<evidence type="ECO:0000259" key="2">
    <source>
        <dbReference type="Pfam" id="PF09511"/>
    </source>
</evidence>
<dbReference type="Pfam" id="PF13671">
    <property type="entry name" value="AAA_33"/>
    <property type="match status" value="1"/>
</dbReference>
<dbReference type="InterPro" id="IPR029052">
    <property type="entry name" value="Metallo-depent_PP-like"/>
</dbReference>
<keyword evidence="3" id="KW-0436">Ligase</keyword>
<dbReference type="InterPro" id="IPR050126">
    <property type="entry name" value="Ap4A_hydrolase"/>
</dbReference>
<name>M5J7L5_9LACO</name>
<dbReference type="STRING" id="1227363.D271_05455"/>
<dbReference type="InterPro" id="IPR027417">
    <property type="entry name" value="P-loop_NTPase"/>
</dbReference>
<feature type="domain" description="Calcineurin-like phosphoesterase" evidence="1">
    <location>
        <begin position="198"/>
        <end position="395"/>
    </location>
</feature>
<dbReference type="InterPro" id="IPR019039">
    <property type="entry name" value="T4-Rnl1-like_N"/>
</dbReference>
<dbReference type="GO" id="GO:0005737">
    <property type="term" value="C:cytoplasm"/>
    <property type="evidence" value="ECO:0007669"/>
    <property type="project" value="TreeGrafter"/>
</dbReference>
<dbReference type="GO" id="GO:0016874">
    <property type="term" value="F:ligase activity"/>
    <property type="evidence" value="ECO:0007669"/>
    <property type="project" value="UniProtKB-KW"/>
</dbReference>
<dbReference type="EMBL" id="ANAG01000015">
    <property type="protein sequence ID" value="EKW98819.1"/>
    <property type="molecule type" value="Genomic_DNA"/>
</dbReference>
<dbReference type="AlphaFoldDB" id="M5J7L5"/>
<dbReference type="RefSeq" id="WP_009554038.1">
    <property type="nucleotide sequence ID" value="NZ_ANAG01000015.1"/>
</dbReference>
<accession>M5J7L5</accession>
<dbReference type="PANTHER" id="PTHR42850">
    <property type="entry name" value="METALLOPHOSPHOESTERASE"/>
    <property type="match status" value="1"/>
</dbReference>
<protein>
    <submittedName>
        <fullName evidence="3">RNA ligase</fullName>
    </submittedName>
</protein>
<dbReference type="GO" id="GO:0016791">
    <property type="term" value="F:phosphatase activity"/>
    <property type="evidence" value="ECO:0007669"/>
    <property type="project" value="TreeGrafter"/>
</dbReference>
<dbReference type="Gene3D" id="3.60.21.10">
    <property type="match status" value="1"/>
</dbReference>
<dbReference type="Gene3D" id="3.40.50.300">
    <property type="entry name" value="P-loop containing nucleotide triphosphate hydrolases"/>
    <property type="match status" value="1"/>
</dbReference>
<gene>
    <name evidence="3" type="ORF">D271_05455</name>
</gene>
<comment type="caution">
    <text evidence="3">The sequence shown here is derived from an EMBL/GenBank/DDBJ whole genome shotgun (WGS) entry which is preliminary data.</text>
</comment>
<dbReference type="Pfam" id="PF00149">
    <property type="entry name" value="Metallophos"/>
    <property type="match status" value="1"/>
</dbReference>
<sequence length="732" mass="85287">MRYLFLTYGAPGSGKSTFIQNNHLEKYTVATDNVRELAGSFQTRLEADELNGYAIASANETFVWQTVYKMVEHRMQAGITTFVDGTHLYRGAFREYRKLARKYHYQIIVVDFMRALYEKCHHDPQAMIAKLAQRDKQRKKQQQRFVGQQVISKYIDRYFQMKNDALQELKVISPEDCQHLIRTTLTNVSYQDFNRFERIKIIGDIHGEHTGLQEIFADHQRGTAYIFCGDILDRGTQNLAVLEFINRLKGNNLFFIRGNHEDRIDKYLTTGKLNGQFGRHTYPQLLEQVGSKEQLDNLLADYIKRLVPYVAFTFGKKNNIPQRYFVSHAGIEPALWTNDQFSLYLTEERSFTLGIAPDPYARNVDELWNQTSPADDVVQLHGHRNNFNVALTQYTTIYNLTADNELRYVTLTNKKGTNNQVCCTPYALKRQDLPNFVEQLQRDPDIRQVELTSVIIANNFTREVFNNNRWTPNTTNARGLFTRENEIVGRGFKKFFNVGQTPEARIENVGFPARIYRKYNGFLAIAFWDHAVNHVRAFTKGGSQRYAEIIQRAFAVNQTNDQLKQYYAQSVNQQTSVLFEIIDVQNNEHIVDYSTSGKDYLAIPLAIINNDEKGRVRLDRMDQYSELWSSLGTYHVANNLTELTTYIEQDRQANPHEEGVVIYGQNMMLKVKYPYYLKARELRTALKMKKKRKHWVYGAKEWYKAVKQLEKEQGAPISFNPKLPLELEKKLH</sequence>
<dbReference type="InterPro" id="IPR004843">
    <property type="entry name" value="Calcineurin-like_PHP"/>
</dbReference>
<evidence type="ECO:0000313" key="4">
    <source>
        <dbReference type="Proteomes" id="UP000011912"/>
    </source>
</evidence>
<evidence type="ECO:0000313" key="3">
    <source>
        <dbReference type="EMBL" id="EKW98819.1"/>
    </source>
</evidence>
<proteinExistence type="predicted"/>
<feature type="domain" description="T4 RNA ligase 1-like N-terminal" evidence="2">
    <location>
        <begin position="476"/>
        <end position="676"/>
    </location>
</feature>
<dbReference type="SUPFAM" id="SSF52540">
    <property type="entry name" value="P-loop containing nucleoside triphosphate hydrolases"/>
    <property type="match status" value="1"/>
</dbReference>
<dbReference type="Proteomes" id="UP000011912">
    <property type="component" value="Unassembled WGS sequence"/>
</dbReference>
<dbReference type="SUPFAM" id="SSF56300">
    <property type="entry name" value="Metallo-dependent phosphatases"/>
    <property type="match status" value="1"/>
</dbReference>
<dbReference type="PATRIC" id="fig|1227363.6.peg.1068"/>
<organism evidence="3 4">
    <name type="scientific">Ligilactobacillus saerimneri 30a</name>
    <dbReference type="NCBI Taxonomy" id="1227363"/>
    <lineage>
        <taxon>Bacteria</taxon>
        <taxon>Bacillati</taxon>
        <taxon>Bacillota</taxon>
        <taxon>Bacilli</taxon>
        <taxon>Lactobacillales</taxon>
        <taxon>Lactobacillaceae</taxon>
        <taxon>Ligilactobacillus</taxon>
    </lineage>
</organism>
<reference evidence="3 4" key="1">
    <citation type="journal article" date="2013" name="Genome Announc.">
        <title>Genome Sequence of Lactobacillus saerimneri 30a (Formerly Lactobacillus sp. Strain 30a), a Reference Lactic Acid Bacterium Strain Producing Biogenic Amines.</title>
        <authorList>
            <person name="Romano A."/>
            <person name="Trip H."/>
            <person name="Campbell-Sills H."/>
            <person name="Bouchez O."/>
            <person name="Sherman D."/>
            <person name="Lolkema J.S."/>
            <person name="Lucas P.M."/>
        </authorList>
    </citation>
    <scope>NUCLEOTIDE SEQUENCE [LARGE SCALE GENOMIC DNA]</scope>
    <source>
        <strain evidence="3 4">30a</strain>
    </source>
</reference>
<evidence type="ECO:0000259" key="1">
    <source>
        <dbReference type="Pfam" id="PF00149"/>
    </source>
</evidence>